<comment type="caution">
    <text evidence="2">Lacks conserved residue(s) required for the propagation of feature annotation.</text>
</comment>
<comment type="pathway">
    <text evidence="2">Cofactor biosynthesis; biotin biosynthesis; biotin from 7,8-diaminononanoate: step 1/2.</text>
</comment>
<comment type="cofactor">
    <cofactor evidence="2">
        <name>Mg(2+)</name>
        <dbReference type="ChEBI" id="CHEBI:18420"/>
    </cofactor>
</comment>
<keyword evidence="2" id="KW-0460">Magnesium</keyword>
<dbReference type="Gene3D" id="3.40.50.300">
    <property type="entry name" value="P-loop containing nucleotide triphosphate hydrolases"/>
    <property type="match status" value="1"/>
</dbReference>
<feature type="binding site" evidence="2">
    <location>
        <position position="52"/>
    </location>
    <ligand>
        <name>ATP</name>
        <dbReference type="ChEBI" id="CHEBI:30616"/>
    </ligand>
</feature>
<organism evidence="3 4">
    <name type="scientific">Caulobacter rhizosphaerae</name>
    <dbReference type="NCBI Taxonomy" id="2010972"/>
    <lineage>
        <taxon>Bacteria</taxon>
        <taxon>Pseudomonadati</taxon>
        <taxon>Pseudomonadota</taxon>
        <taxon>Alphaproteobacteria</taxon>
        <taxon>Caulobacterales</taxon>
        <taxon>Caulobacteraceae</taxon>
        <taxon>Caulobacter</taxon>
    </lineage>
</organism>
<comment type="subunit">
    <text evidence="2">Homodimer.</text>
</comment>
<feature type="binding site" evidence="2">
    <location>
        <position position="52"/>
    </location>
    <ligand>
        <name>Mg(2+)</name>
        <dbReference type="ChEBI" id="CHEBI:18420"/>
    </ligand>
</feature>
<keyword evidence="2 3" id="KW-0436">Ligase</keyword>
<feature type="binding site" evidence="2">
    <location>
        <position position="16"/>
    </location>
    <ligand>
        <name>Mg(2+)</name>
        <dbReference type="ChEBI" id="CHEBI:18420"/>
    </ligand>
</feature>
<feature type="binding site" evidence="2">
    <location>
        <position position="41"/>
    </location>
    <ligand>
        <name>substrate</name>
    </ligand>
</feature>
<evidence type="ECO:0000313" key="3">
    <source>
        <dbReference type="EMBL" id="MDR6529341.1"/>
    </source>
</evidence>
<dbReference type="SUPFAM" id="SSF52540">
    <property type="entry name" value="P-loop containing nucleoside triphosphate hydrolases"/>
    <property type="match status" value="1"/>
</dbReference>
<reference evidence="3 4" key="1">
    <citation type="submission" date="2023-07" db="EMBL/GenBank/DDBJ databases">
        <title>Sorghum-associated microbial communities from plants grown in Nebraska, USA.</title>
        <authorList>
            <person name="Schachtman D."/>
        </authorList>
    </citation>
    <scope>NUCLEOTIDE SEQUENCE [LARGE SCALE GENOMIC DNA]</scope>
    <source>
        <strain evidence="3 4">DS2154</strain>
    </source>
</reference>
<proteinExistence type="inferred from homology"/>
<dbReference type="EC" id="6.3.3.3" evidence="2"/>
<dbReference type="InterPro" id="IPR004472">
    <property type="entry name" value="DTB_synth_BioD"/>
</dbReference>
<keyword evidence="1 2" id="KW-0093">Biotin biosynthesis</keyword>
<dbReference type="PANTHER" id="PTHR43210:SF5">
    <property type="entry name" value="DETHIOBIOTIN SYNTHETASE"/>
    <property type="match status" value="1"/>
</dbReference>
<feature type="binding site" evidence="2">
    <location>
        <begin position="115"/>
        <end position="118"/>
    </location>
    <ligand>
        <name>ATP</name>
        <dbReference type="ChEBI" id="CHEBI:30616"/>
    </ligand>
</feature>
<feature type="binding site" evidence="2">
    <location>
        <position position="115"/>
    </location>
    <ligand>
        <name>Mg(2+)</name>
        <dbReference type="ChEBI" id="CHEBI:18420"/>
    </ligand>
</feature>
<comment type="function">
    <text evidence="2">Catalyzes a mechanistically unusual reaction, the ATP-dependent insertion of CO2 between the N7 and N8 nitrogen atoms of 7,8-diaminopelargonic acid (DAPA, also called 7,8-diammoniononanoate) to form a ureido ring.</text>
</comment>
<keyword evidence="4" id="KW-1185">Reference proteome</keyword>
<accession>A0ABU1MT73</accession>
<dbReference type="GO" id="GO:0004141">
    <property type="term" value="F:dethiobiotin synthase activity"/>
    <property type="evidence" value="ECO:0007669"/>
    <property type="project" value="UniProtKB-EC"/>
</dbReference>
<keyword evidence="2" id="KW-0479">Metal-binding</keyword>
<dbReference type="PANTHER" id="PTHR43210">
    <property type="entry name" value="DETHIOBIOTIN SYNTHETASE"/>
    <property type="match status" value="1"/>
</dbReference>
<keyword evidence="2" id="KW-0963">Cytoplasm</keyword>
<dbReference type="InterPro" id="IPR027417">
    <property type="entry name" value="P-loop_NTPase"/>
</dbReference>
<dbReference type="Proteomes" id="UP001262754">
    <property type="component" value="Unassembled WGS sequence"/>
</dbReference>
<dbReference type="EMBL" id="JAVDRL010000001">
    <property type="protein sequence ID" value="MDR6529341.1"/>
    <property type="molecule type" value="Genomic_DNA"/>
</dbReference>
<gene>
    <name evidence="2" type="primary">bioD</name>
    <name evidence="3" type="ORF">J2800_000056</name>
</gene>
<feature type="binding site" evidence="2">
    <location>
        <begin position="175"/>
        <end position="176"/>
    </location>
    <ligand>
        <name>ATP</name>
        <dbReference type="ChEBI" id="CHEBI:30616"/>
    </ligand>
</feature>
<name>A0ABU1MT73_9CAUL</name>
<dbReference type="HAMAP" id="MF_00336">
    <property type="entry name" value="BioD"/>
    <property type="match status" value="1"/>
</dbReference>
<dbReference type="RefSeq" id="WP_310028069.1">
    <property type="nucleotide sequence ID" value="NZ_JAVDRL010000001.1"/>
</dbReference>
<dbReference type="Pfam" id="PF13500">
    <property type="entry name" value="AAA_26"/>
    <property type="match status" value="1"/>
</dbReference>
<keyword evidence="2" id="KW-0067">ATP-binding</keyword>
<feature type="active site" evidence="2">
    <location>
        <position position="37"/>
    </location>
</feature>
<evidence type="ECO:0000256" key="1">
    <source>
        <dbReference type="ARBA" id="ARBA00022756"/>
    </source>
</evidence>
<feature type="binding site" evidence="2">
    <location>
        <begin position="12"/>
        <end position="17"/>
    </location>
    <ligand>
        <name>ATP</name>
        <dbReference type="ChEBI" id="CHEBI:30616"/>
    </ligand>
</feature>
<keyword evidence="2" id="KW-0547">Nucleotide-binding</keyword>
<dbReference type="CDD" id="cd03109">
    <property type="entry name" value="DTBS"/>
    <property type="match status" value="1"/>
</dbReference>
<protein>
    <recommendedName>
        <fullName evidence="2">ATP-dependent dethiobiotin synthetase BioD</fullName>
        <ecNumber evidence="2">6.3.3.3</ecNumber>
    </recommendedName>
    <alternativeName>
        <fullName evidence="2">DTB synthetase</fullName>
        <shortName evidence="2">DTBS</shortName>
    </alternativeName>
    <alternativeName>
        <fullName evidence="2">Dethiobiotin synthase</fullName>
    </alternativeName>
</protein>
<dbReference type="NCBIfam" id="TIGR00347">
    <property type="entry name" value="bioD"/>
    <property type="match status" value="1"/>
</dbReference>
<evidence type="ECO:0000313" key="4">
    <source>
        <dbReference type="Proteomes" id="UP001262754"/>
    </source>
</evidence>
<evidence type="ECO:0000256" key="2">
    <source>
        <dbReference type="HAMAP-Rule" id="MF_00336"/>
    </source>
</evidence>
<comment type="caution">
    <text evidence="3">The sequence shown here is derived from an EMBL/GenBank/DDBJ whole genome shotgun (WGS) entry which is preliminary data.</text>
</comment>
<comment type="catalytic activity">
    <reaction evidence="2">
        <text>(7R,8S)-7,8-diammoniononanoate + CO2 + ATP = (4R,5S)-dethiobiotin + ADP + phosphate + 3 H(+)</text>
        <dbReference type="Rhea" id="RHEA:15805"/>
        <dbReference type="ChEBI" id="CHEBI:15378"/>
        <dbReference type="ChEBI" id="CHEBI:16526"/>
        <dbReference type="ChEBI" id="CHEBI:30616"/>
        <dbReference type="ChEBI" id="CHEBI:43474"/>
        <dbReference type="ChEBI" id="CHEBI:149469"/>
        <dbReference type="ChEBI" id="CHEBI:149473"/>
        <dbReference type="ChEBI" id="CHEBI:456216"/>
        <dbReference type="EC" id="6.3.3.3"/>
    </reaction>
</comment>
<comment type="similarity">
    <text evidence="2">Belongs to the dethiobiotin synthetase family.</text>
</comment>
<comment type="subcellular location">
    <subcellularLocation>
        <location evidence="2">Cytoplasm</location>
    </subcellularLocation>
</comment>
<sequence>MPALFVTGTGTDIGKTYVSCALIRALKALGATVDAFKPVVSGFDPRDAAGSDPARLAAALGDPGAVLRIAPRRYRAPLSPNIAARLEGQTLVLDDMVIDAVARTAELRDGLLLIEGAGGVMSPLTDGETNLDMIAALGAPTLLVAGSYLGTISHVLTALVALRGARAPVAAVVISESLDAPDLGQTARALAPFLDGVPLFLAPRGESWDAGALADHLLLHRETP</sequence>